<organism evidence="3 4">
    <name type="scientific">Nonomuraea mangrovi</name>
    <dbReference type="NCBI Taxonomy" id="2316207"/>
    <lineage>
        <taxon>Bacteria</taxon>
        <taxon>Bacillati</taxon>
        <taxon>Actinomycetota</taxon>
        <taxon>Actinomycetes</taxon>
        <taxon>Streptosporangiales</taxon>
        <taxon>Streptosporangiaceae</taxon>
        <taxon>Nonomuraea</taxon>
    </lineage>
</organism>
<protein>
    <submittedName>
        <fullName evidence="3">Shedu anti-phage system protein SduA domain-containing protein</fullName>
    </submittedName>
</protein>
<evidence type="ECO:0000259" key="2">
    <source>
        <dbReference type="Pfam" id="PF14082"/>
    </source>
</evidence>
<dbReference type="Proteomes" id="UP001597368">
    <property type="component" value="Unassembled WGS sequence"/>
</dbReference>
<name>A0ABW4SXX8_9ACTN</name>
<evidence type="ECO:0000313" key="4">
    <source>
        <dbReference type="Proteomes" id="UP001597368"/>
    </source>
</evidence>
<dbReference type="RefSeq" id="WP_379574590.1">
    <property type="nucleotide sequence ID" value="NZ_JBHUFV010000034.1"/>
</dbReference>
<gene>
    <name evidence="3" type="ORF">ACFSKW_23840</name>
</gene>
<dbReference type="EMBL" id="JBHUFV010000034">
    <property type="protein sequence ID" value="MFD1934505.1"/>
    <property type="molecule type" value="Genomic_DNA"/>
</dbReference>
<feature type="domain" description="Shedu protein SduA C-terminal" evidence="2">
    <location>
        <begin position="145"/>
        <end position="216"/>
    </location>
</feature>
<reference evidence="4" key="1">
    <citation type="journal article" date="2019" name="Int. J. Syst. Evol. Microbiol.">
        <title>The Global Catalogue of Microorganisms (GCM) 10K type strain sequencing project: providing services to taxonomists for standard genome sequencing and annotation.</title>
        <authorList>
            <consortium name="The Broad Institute Genomics Platform"/>
            <consortium name="The Broad Institute Genome Sequencing Center for Infectious Disease"/>
            <person name="Wu L."/>
            <person name="Ma J."/>
        </authorList>
    </citation>
    <scope>NUCLEOTIDE SEQUENCE [LARGE SCALE GENOMIC DNA]</scope>
    <source>
        <strain evidence="4">ICMP 6774ER</strain>
    </source>
</reference>
<evidence type="ECO:0000256" key="1">
    <source>
        <dbReference type="SAM" id="MobiDB-lite"/>
    </source>
</evidence>
<comment type="caution">
    <text evidence="3">The sequence shown here is derived from an EMBL/GenBank/DDBJ whole genome shotgun (WGS) entry which is preliminary data.</text>
</comment>
<proteinExistence type="predicted"/>
<evidence type="ECO:0000313" key="3">
    <source>
        <dbReference type="EMBL" id="MFD1934505.1"/>
    </source>
</evidence>
<keyword evidence="4" id="KW-1185">Reference proteome</keyword>
<feature type="region of interest" description="Disordered" evidence="1">
    <location>
        <begin position="1"/>
        <end position="43"/>
    </location>
</feature>
<feature type="compositionally biased region" description="Basic residues" evidence="1">
    <location>
        <begin position="12"/>
        <end position="42"/>
    </location>
</feature>
<dbReference type="Pfam" id="PF14082">
    <property type="entry name" value="SduA_C"/>
    <property type="match status" value="1"/>
</dbReference>
<sequence length="216" mass="24982">MFLAVPTTSGAGRRRPRGPCGNRRWRRQPRRTGRDRRGRSRLRTSTDAERLLELIRNLDDVPVARRTTERIDDALIRDLFADSTSMLAVCKRDPERFRKLVTDDETARDIIAIAHRRQQVERFRKLLQDDVYFEAERARSAERRAESVWQRFFDENPWILGISLAGQLLTSWSHEKLEQVVAGSSISGPGKRADALLRTAGRIKSLVFAEFKTHKT</sequence>
<dbReference type="InterPro" id="IPR025359">
    <property type="entry name" value="SduA_C"/>
</dbReference>
<accession>A0ABW4SXX8</accession>